<feature type="non-terminal residue" evidence="2">
    <location>
        <position position="1"/>
    </location>
</feature>
<dbReference type="AlphaFoldDB" id="A0A9K3D7J4"/>
<dbReference type="EMBL" id="BDIP01004283">
    <property type="protein sequence ID" value="GIQ88673.1"/>
    <property type="molecule type" value="Genomic_DNA"/>
</dbReference>
<evidence type="ECO:0000313" key="3">
    <source>
        <dbReference type="Proteomes" id="UP000265618"/>
    </source>
</evidence>
<feature type="region of interest" description="Disordered" evidence="1">
    <location>
        <begin position="40"/>
        <end position="85"/>
    </location>
</feature>
<keyword evidence="3" id="KW-1185">Reference proteome</keyword>
<feature type="compositionally biased region" description="Polar residues" evidence="1">
    <location>
        <begin position="40"/>
        <end position="59"/>
    </location>
</feature>
<organism evidence="2 3">
    <name type="scientific">Kipferlia bialata</name>
    <dbReference type="NCBI Taxonomy" id="797122"/>
    <lineage>
        <taxon>Eukaryota</taxon>
        <taxon>Metamonada</taxon>
        <taxon>Carpediemonas-like organisms</taxon>
        <taxon>Kipferlia</taxon>
    </lineage>
</organism>
<evidence type="ECO:0000256" key="1">
    <source>
        <dbReference type="SAM" id="MobiDB-lite"/>
    </source>
</evidence>
<sequence length="85" mass="9401">MEHREVVRKGPPRADYIASVLPRSDSDVGPGGIARVQAISISSAHTSPTRSYSNPGSRSSPEHTHSQTQRRRRKQTPTEPRAFPQ</sequence>
<protein>
    <submittedName>
        <fullName evidence="2">Uncharacterized protein</fullName>
    </submittedName>
</protein>
<evidence type="ECO:0000313" key="2">
    <source>
        <dbReference type="EMBL" id="GIQ88673.1"/>
    </source>
</evidence>
<reference evidence="2 3" key="1">
    <citation type="journal article" date="2018" name="PLoS ONE">
        <title>The draft genome of Kipferlia bialata reveals reductive genome evolution in fornicate parasites.</title>
        <authorList>
            <person name="Tanifuji G."/>
            <person name="Takabayashi S."/>
            <person name="Kume K."/>
            <person name="Takagi M."/>
            <person name="Nakayama T."/>
            <person name="Kamikawa R."/>
            <person name="Inagaki Y."/>
            <person name="Hashimoto T."/>
        </authorList>
    </citation>
    <scope>NUCLEOTIDE SEQUENCE [LARGE SCALE GENOMIC DNA]</scope>
    <source>
        <strain evidence="2">NY0173</strain>
    </source>
</reference>
<accession>A0A9K3D7J4</accession>
<name>A0A9K3D7J4_9EUKA</name>
<comment type="caution">
    <text evidence="2">The sequence shown here is derived from an EMBL/GenBank/DDBJ whole genome shotgun (WGS) entry which is preliminary data.</text>
</comment>
<dbReference type="Proteomes" id="UP000265618">
    <property type="component" value="Unassembled WGS sequence"/>
</dbReference>
<proteinExistence type="predicted"/>
<gene>
    <name evidence="2" type="ORF">KIPB_010977</name>
</gene>